<evidence type="ECO:0000256" key="11">
    <source>
        <dbReference type="SAM" id="SignalP"/>
    </source>
</evidence>
<evidence type="ECO:0000256" key="8">
    <source>
        <dbReference type="ARBA" id="ARBA00023136"/>
    </source>
</evidence>
<keyword evidence="5 11" id="KW-0732">Signal</keyword>
<name>A0A8J5UR01_9HYME</name>
<keyword evidence="9" id="KW-1015">Disulfide bond</keyword>
<dbReference type="PANTHER" id="PTHR10166">
    <property type="entry name" value="VOLTAGE-DEPENDENT CALCIUM CHANNEL SUBUNIT ALPHA-2/DELTA-RELATED"/>
    <property type="match status" value="1"/>
</dbReference>
<keyword evidence="4" id="KW-0479">Metal-binding</keyword>
<keyword evidence="8" id="KW-0472">Membrane</keyword>
<dbReference type="AlphaFoldDB" id="A0A8J5UR01"/>
<dbReference type="GO" id="GO:0046872">
    <property type="term" value="F:metal ion binding"/>
    <property type="evidence" value="ECO:0007669"/>
    <property type="project" value="UniProtKB-KW"/>
</dbReference>
<comment type="caution">
    <text evidence="13">The sequence shown here is derived from an EMBL/GenBank/DDBJ whole genome shotgun (WGS) entry which is preliminary data.</text>
</comment>
<keyword evidence="10" id="KW-0325">Glycoprotein</keyword>
<dbReference type="GO" id="GO:0005245">
    <property type="term" value="F:voltage-gated calcium channel activity"/>
    <property type="evidence" value="ECO:0007669"/>
    <property type="project" value="TreeGrafter"/>
</dbReference>
<feature type="domain" description="VWFA" evidence="12">
    <location>
        <begin position="249"/>
        <end position="300"/>
    </location>
</feature>
<evidence type="ECO:0000259" key="12">
    <source>
        <dbReference type="PROSITE" id="PS50234"/>
    </source>
</evidence>
<dbReference type="PROSITE" id="PS50234">
    <property type="entry name" value="VWFA"/>
    <property type="match status" value="1"/>
</dbReference>
<evidence type="ECO:0000256" key="3">
    <source>
        <dbReference type="ARBA" id="ARBA00022692"/>
    </source>
</evidence>
<keyword evidence="3" id="KW-0812">Transmembrane</keyword>
<proteinExistence type="predicted"/>
<reference evidence="13" key="1">
    <citation type="submission" date="2020-03" db="EMBL/GenBank/DDBJ databases">
        <authorList>
            <person name="Chebbi M.A."/>
            <person name="Drezen J.M."/>
        </authorList>
    </citation>
    <scope>NUCLEOTIDE SEQUENCE</scope>
    <source>
        <tissue evidence="13">Whole body</tissue>
    </source>
</reference>
<feature type="chain" id="PRO_5035217942" description="VWFA domain-containing protein" evidence="11">
    <location>
        <begin position="20"/>
        <end position="1032"/>
    </location>
</feature>
<sequence length="1032" mass="119364">MYYLLRYFFLLIIAGVCLARNAYIVNRWAENLGSELWELANAVARPDELKLKYKLMNARVEDKSGEELIDIISESVGRMLRRKMDAVRCILKVAEDAAEEYNSTAAGFNITYVSGKYSTVEDENPPDIPKNMRKNASIYRRIELNPDSHFYNIPVNTNFSSVHIPTNVYDLSPTVKNTIKWSEALNDVFRQNYRSDPALSWQYFGSMTGILRQYPAMQWKTTGNNLEVPDLYDCRIRSWYIEAATCSKDMIILVDASGSMEGMGYTIARAVVNSILDTLSNNDFVTILQYNNETDHVFDLWNRQENGTRIPVRVFTYLLGKEVTNVREIQLMACENRGYYTHVHTQEEAQEQVLKYIPVVARPLVLQGYHHPVVWTHAYTDVSNPALASWLWLVMDHPEQKSRLQKYLEGKREGVRINEDAIYIKQRARGEDPRLDAGLFNSTLWQEYRLLTDPGPEILNLRQALVDHQYGSMKDVPVKFHYDDNRRVMLEKRDYYFAPLPGTPFGIAVAIPNYGKTWIKVTNEIEKNRQAGINVSDFFLNDRWRVHPGWVYCRYHYLEGHEFPSPEAEVRYFLGRLGQPGWKWSDQYTAYDISMEEEEEPDCGRQVLEDDDYYCNEELMQLLVFDAKATNQSYSGDFRYKDEDSKRLAELYKVFLRFVATQSGLTKWQYIESDYLEEVRDPLEFGDLHRRAVNEPWYKGAIFQHQIDPNSILLTVPWNAGPEATVTASMAIFPRDGGKNASAAVVGFQMPMTAFYQRFIDITSVTSNPDMDCSHAWIDCYLIDQNGFVVVSEAHNDTGQFLGAVEGAVMKSMIIQGFYKTVEIYDYQGLCKTIALEGAASFLSNPFTNIYNLISWFFVRTLWIMSQFVNIPETFARVHSDEDLPEKPKPPHEIEVPYSCDLKRTLYIMNQTLAVNQITNTPEQCSRPFFAQLVPNTNLLLVVVDTLYPTCYERLEVLPVHVDPSEYTNDTEPKPCHKKKLNDLPRRRLEKCFTEHPEEDEIDQCGRGTRLHNSIHINILLLFILVTLKIIL</sequence>
<protein>
    <recommendedName>
        <fullName evidence="12">VWFA domain-containing protein</fullName>
    </recommendedName>
</protein>
<dbReference type="EMBL" id="JAAOIC020000048">
    <property type="protein sequence ID" value="KAG8036737.1"/>
    <property type="molecule type" value="Genomic_DNA"/>
</dbReference>
<keyword evidence="7" id="KW-1133">Transmembrane helix</keyword>
<feature type="signal peptide" evidence="11">
    <location>
        <begin position="1"/>
        <end position="19"/>
    </location>
</feature>
<evidence type="ECO:0000256" key="4">
    <source>
        <dbReference type="ARBA" id="ARBA00022723"/>
    </source>
</evidence>
<dbReference type="InterPro" id="IPR002035">
    <property type="entry name" value="VWF_A"/>
</dbReference>
<evidence type="ECO:0000313" key="14">
    <source>
        <dbReference type="Proteomes" id="UP000729913"/>
    </source>
</evidence>
<keyword evidence="6" id="KW-0106">Calcium</keyword>
<keyword evidence="14" id="KW-1185">Reference proteome</keyword>
<evidence type="ECO:0000313" key="13">
    <source>
        <dbReference type="EMBL" id="KAG8036737.1"/>
    </source>
</evidence>
<evidence type="ECO:0000256" key="7">
    <source>
        <dbReference type="ARBA" id="ARBA00022989"/>
    </source>
</evidence>
<dbReference type="InterPro" id="IPR013608">
    <property type="entry name" value="VWA_N"/>
</dbReference>
<evidence type="ECO:0000256" key="10">
    <source>
        <dbReference type="ARBA" id="ARBA00023180"/>
    </source>
</evidence>
<reference evidence="13" key="2">
    <citation type="submission" date="2021-04" db="EMBL/GenBank/DDBJ databases">
        <title>Genome-wide patterns of bracovirus chromosomal integration into multiple host tissues during parasitism.</title>
        <authorList>
            <person name="Chebbi M.A.C."/>
        </authorList>
    </citation>
    <scope>NUCLEOTIDE SEQUENCE</scope>
    <source>
        <tissue evidence="13">Whole body</tissue>
    </source>
</reference>
<dbReference type="OrthoDB" id="10054666at2759"/>
<accession>A0A8J5UR01</accession>
<evidence type="ECO:0000256" key="9">
    <source>
        <dbReference type="ARBA" id="ARBA00023157"/>
    </source>
</evidence>
<keyword evidence="2" id="KW-0813">Transport</keyword>
<evidence type="ECO:0000256" key="5">
    <source>
        <dbReference type="ARBA" id="ARBA00022729"/>
    </source>
</evidence>
<dbReference type="Pfam" id="PF08399">
    <property type="entry name" value="VWA_N"/>
    <property type="match status" value="1"/>
</dbReference>
<dbReference type="InterPro" id="IPR013680">
    <property type="entry name" value="VDCC_a2/dsu"/>
</dbReference>
<evidence type="ECO:0000256" key="1">
    <source>
        <dbReference type="ARBA" id="ARBA00004479"/>
    </source>
</evidence>
<dbReference type="PANTHER" id="PTHR10166:SF31">
    <property type="entry name" value="CA[2+] CHANNEL MUSCLE-SPECIFIC ALPHA2_DELTA SUBUNIT, ISOFORM A"/>
    <property type="match status" value="1"/>
</dbReference>
<dbReference type="InterPro" id="IPR051173">
    <property type="entry name" value="Ca_channel_alpha-2/delta"/>
</dbReference>
<gene>
    <name evidence="13" type="ORF">G9C98_004059</name>
</gene>
<comment type="subcellular location">
    <subcellularLocation>
        <location evidence="1">Membrane</location>
        <topology evidence="1">Single-pass type I membrane protein</topology>
    </subcellularLocation>
</comment>
<dbReference type="GO" id="GO:0005891">
    <property type="term" value="C:voltage-gated calcium channel complex"/>
    <property type="evidence" value="ECO:0007669"/>
    <property type="project" value="TreeGrafter"/>
</dbReference>
<dbReference type="Proteomes" id="UP000729913">
    <property type="component" value="Unassembled WGS sequence"/>
</dbReference>
<organism evidence="13 14">
    <name type="scientific">Cotesia typhae</name>
    <dbReference type="NCBI Taxonomy" id="2053667"/>
    <lineage>
        <taxon>Eukaryota</taxon>
        <taxon>Metazoa</taxon>
        <taxon>Ecdysozoa</taxon>
        <taxon>Arthropoda</taxon>
        <taxon>Hexapoda</taxon>
        <taxon>Insecta</taxon>
        <taxon>Pterygota</taxon>
        <taxon>Neoptera</taxon>
        <taxon>Endopterygota</taxon>
        <taxon>Hymenoptera</taxon>
        <taxon>Apocrita</taxon>
        <taxon>Ichneumonoidea</taxon>
        <taxon>Braconidae</taxon>
        <taxon>Microgastrinae</taxon>
        <taxon>Cotesia</taxon>
    </lineage>
</organism>
<dbReference type="Pfam" id="PF08473">
    <property type="entry name" value="VGCC_alpha2"/>
    <property type="match status" value="1"/>
</dbReference>
<evidence type="ECO:0000256" key="6">
    <source>
        <dbReference type="ARBA" id="ARBA00022837"/>
    </source>
</evidence>
<evidence type="ECO:0000256" key="2">
    <source>
        <dbReference type="ARBA" id="ARBA00022448"/>
    </source>
</evidence>